<evidence type="ECO:0000256" key="1">
    <source>
        <dbReference type="SAM" id="Coils"/>
    </source>
</evidence>
<evidence type="ECO:0000256" key="3">
    <source>
        <dbReference type="SAM" id="SignalP"/>
    </source>
</evidence>
<evidence type="ECO:0000256" key="2">
    <source>
        <dbReference type="SAM" id="MobiDB-lite"/>
    </source>
</evidence>
<dbReference type="RefSeq" id="WP_207155211.1">
    <property type="nucleotide sequence ID" value="NZ_AP024484.1"/>
</dbReference>
<proteinExistence type="predicted"/>
<dbReference type="EMBL" id="AP024484">
    <property type="protein sequence ID" value="BCS85045.1"/>
    <property type="molecule type" value="Genomic_DNA"/>
</dbReference>
<protein>
    <recommendedName>
        <fullName evidence="6">Periplasmic heavy metal sensor</fullName>
    </recommendedName>
</protein>
<dbReference type="Proteomes" id="UP001319045">
    <property type="component" value="Chromosome"/>
</dbReference>
<organism evidence="4 5">
    <name type="scientific">Prevotella herbatica</name>
    <dbReference type="NCBI Taxonomy" id="2801997"/>
    <lineage>
        <taxon>Bacteria</taxon>
        <taxon>Pseudomonadati</taxon>
        <taxon>Bacteroidota</taxon>
        <taxon>Bacteroidia</taxon>
        <taxon>Bacteroidales</taxon>
        <taxon>Prevotellaceae</taxon>
        <taxon>Prevotella</taxon>
    </lineage>
</organism>
<sequence length="145" mass="16615">MKKIMLTMIAAMTMSLAMAQNPSDGRPKNHPEPMTVEQITTLMQNKLGLTDEQYAKVKALNDKYADILKGHQGMRGQRPPRMGNIDNSEFPQMTEEMKKMIEEHRAKKQAYENELKAILSSSQYTTYQSMMPQRRHRGPAEGNDK</sequence>
<feature type="coiled-coil region" evidence="1">
    <location>
        <begin position="94"/>
        <end position="121"/>
    </location>
</feature>
<name>A0ABM7NX05_9BACT</name>
<keyword evidence="3" id="KW-0732">Signal</keyword>
<feature type="chain" id="PRO_5045822479" description="Periplasmic heavy metal sensor" evidence="3">
    <location>
        <begin position="20"/>
        <end position="145"/>
    </location>
</feature>
<reference evidence="4 5" key="1">
    <citation type="journal article" date="2022" name="Int. J. Syst. Evol. Microbiol.">
        <title>Prevotella herbatica sp. nov., a plant polysaccharide-decomposing anaerobic bacterium isolated from a methanogenic reactor.</title>
        <authorList>
            <person name="Uek A."/>
            <person name="Tonouchi A."/>
            <person name="Kaku N."/>
            <person name="Ueki K."/>
        </authorList>
    </citation>
    <scope>NUCLEOTIDE SEQUENCE [LARGE SCALE GENOMIC DNA]</scope>
    <source>
        <strain evidence="4 5">WR041</strain>
    </source>
</reference>
<evidence type="ECO:0008006" key="6">
    <source>
        <dbReference type="Google" id="ProtNLM"/>
    </source>
</evidence>
<feature type="signal peptide" evidence="3">
    <location>
        <begin position="1"/>
        <end position="19"/>
    </location>
</feature>
<dbReference type="Gene3D" id="1.20.120.1490">
    <property type="match status" value="1"/>
</dbReference>
<accession>A0ABM7NX05</accession>
<gene>
    <name evidence="4" type="ORF">prwr041_09380</name>
</gene>
<evidence type="ECO:0000313" key="5">
    <source>
        <dbReference type="Proteomes" id="UP001319045"/>
    </source>
</evidence>
<keyword evidence="5" id="KW-1185">Reference proteome</keyword>
<evidence type="ECO:0000313" key="4">
    <source>
        <dbReference type="EMBL" id="BCS85045.1"/>
    </source>
</evidence>
<feature type="region of interest" description="Disordered" evidence="2">
    <location>
        <begin position="70"/>
        <end position="89"/>
    </location>
</feature>
<feature type="region of interest" description="Disordered" evidence="2">
    <location>
        <begin position="123"/>
        <end position="145"/>
    </location>
</feature>
<keyword evidence="1" id="KW-0175">Coiled coil</keyword>